<dbReference type="EMBL" id="FNAG01000002">
    <property type="protein sequence ID" value="SDD37766.1"/>
    <property type="molecule type" value="Genomic_DNA"/>
</dbReference>
<keyword evidence="3" id="KW-0378">Hydrolase</keyword>
<dbReference type="Pfam" id="PF01557">
    <property type="entry name" value="FAA_hydrolase"/>
    <property type="match status" value="1"/>
</dbReference>
<dbReference type="RefSeq" id="WP_091239990.1">
    <property type="nucleotide sequence ID" value="NZ_FNAG01000002.1"/>
</dbReference>
<feature type="domain" description="Fumarylacetoacetase-like C-terminal" evidence="2">
    <location>
        <begin position="31"/>
        <end position="230"/>
    </location>
</feature>
<dbReference type="PANTHER" id="PTHR11820">
    <property type="entry name" value="ACYLPYRUVASE"/>
    <property type="match status" value="1"/>
</dbReference>
<dbReference type="InterPro" id="IPR011234">
    <property type="entry name" value="Fumarylacetoacetase-like_C"/>
</dbReference>
<dbReference type="OrthoDB" id="9805307at2"/>
<dbReference type="InterPro" id="IPR036663">
    <property type="entry name" value="Fumarylacetoacetase_C_sf"/>
</dbReference>
<dbReference type="GO" id="GO:0046872">
    <property type="term" value="F:metal ion binding"/>
    <property type="evidence" value="ECO:0007669"/>
    <property type="project" value="UniProtKB-KW"/>
</dbReference>
<keyword evidence="1" id="KW-0479">Metal-binding</keyword>
<gene>
    <name evidence="3" type="ORF">SAMN04488509_102223</name>
</gene>
<evidence type="ECO:0000313" key="3">
    <source>
        <dbReference type="EMBL" id="SDD37766.1"/>
    </source>
</evidence>
<dbReference type="STRING" id="265719.SAMN04488509_102223"/>
<dbReference type="Proteomes" id="UP000199603">
    <property type="component" value="Unassembled WGS sequence"/>
</dbReference>
<dbReference type="AlphaFoldDB" id="A0A1G6UAR1"/>
<dbReference type="PANTHER" id="PTHR11820:SF90">
    <property type="entry name" value="FLUTATHIONE S-TRANSFERASE"/>
    <property type="match status" value="1"/>
</dbReference>
<evidence type="ECO:0000256" key="1">
    <source>
        <dbReference type="ARBA" id="ARBA00022723"/>
    </source>
</evidence>
<protein>
    <submittedName>
        <fullName evidence="3">Fumarylpyruvate hydrolase</fullName>
    </submittedName>
</protein>
<organism evidence="3 4">
    <name type="scientific">Aquimonas voraii</name>
    <dbReference type="NCBI Taxonomy" id="265719"/>
    <lineage>
        <taxon>Bacteria</taxon>
        <taxon>Pseudomonadati</taxon>
        <taxon>Pseudomonadota</taxon>
        <taxon>Gammaproteobacteria</taxon>
        <taxon>Lysobacterales</taxon>
        <taxon>Lysobacteraceae</taxon>
        <taxon>Aquimonas</taxon>
    </lineage>
</organism>
<proteinExistence type="predicted"/>
<reference evidence="3 4" key="1">
    <citation type="submission" date="2016-10" db="EMBL/GenBank/DDBJ databases">
        <authorList>
            <person name="de Groot N.N."/>
        </authorList>
    </citation>
    <scope>NUCLEOTIDE SEQUENCE [LARGE SCALE GENOMIC DNA]</scope>
    <source>
        <strain evidence="3 4">DSM 16957</strain>
    </source>
</reference>
<accession>A0A1G6UAR1</accession>
<dbReference type="SUPFAM" id="SSF56529">
    <property type="entry name" value="FAH"/>
    <property type="match status" value="1"/>
</dbReference>
<evidence type="ECO:0000313" key="4">
    <source>
        <dbReference type="Proteomes" id="UP000199603"/>
    </source>
</evidence>
<dbReference type="Gene3D" id="3.90.850.10">
    <property type="entry name" value="Fumarylacetoacetase-like, C-terminal domain"/>
    <property type="match status" value="1"/>
</dbReference>
<sequence length="234" mass="25139">MPQSSVYVLPPPAQPCVAVAESSQYFPVRRIYCVGRNYAEHAREMGADPSREAPFFFMKPADAVVSDGARIPYPGQTADFHYEAELVVAIGGSGAGLSPEQAQALVFGYGVGIDFTRRDLQAQFKKGGKPWDMAKGFDRSAPCSAIVPAARIGHPKTARIELIQNGEMRQSADIADLIWSVPELLANLSTFVRLEPGDLVFTGTPAGVGPCVAGDRLTARVESIGQISVEITER</sequence>
<dbReference type="GO" id="GO:0018773">
    <property type="term" value="F:acetylpyruvate hydrolase activity"/>
    <property type="evidence" value="ECO:0007669"/>
    <property type="project" value="TreeGrafter"/>
</dbReference>
<name>A0A1G6UAR1_9GAMM</name>
<keyword evidence="4" id="KW-1185">Reference proteome</keyword>
<evidence type="ECO:0000259" key="2">
    <source>
        <dbReference type="Pfam" id="PF01557"/>
    </source>
</evidence>
<keyword evidence="3" id="KW-0670">Pyruvate</keyword>